<evidence type="ECO:0000256" key="1">
    <source>
        <dbReference type="SAM" id="MobiDB-lite"/>
    </source>
</evidence>
<feature type="region of interest" description="Disordered" evidence="1">
    <location>
        <begin position="125"/>
        <end position="182"/>
    </location>
</feature>
<feature type="signal peptide" evidence="3">
    <location>
        <begin position="1"/>
        <end position="21"/>
    </location>
</feature>
<evidence type="ECO:0008006" key="6">
    <source>
        <dbReference type="Google" id="ProtNLM"/>
    </source>
</evidence>
<reference evidence="5" key="1">
    <citation type="submission" date="2017-09" db="EMBL/GenBank/DDBJ databases">
        <title>Depth-based differentiation of microbial function through sediment-hosted aquifers and enrichment of novel symbionts in the deep terrestrial subsurface.</title>
        <authorList>
            <person name="Probst A.J."/>
            <person name="Ladd B."/>
            <person name="Jarett J.K."/>
            <person name="Geller-Mcgrath D.E."/>
            <person name="Sieber C.M.K."/>
            <person name="Emerson J.B."/>
            <person name="Anantharaman K."/>
            <person name="Thomas B.C."/>
            <person name="Malmstrom R."/>
            <person name="Stieglmeier M."/>
            <person name="Klingl A."/>
            <person name="Woyke T."/>
            <person name="Ryan C.M."/>
            <person name="Banfield J.F."/>
        </authorList>
    </citation>
    <scope>NUCLEOTIDE SEQUENCE [LARGE SCALE GENOMIC DNA]</scope>
</reference>
<evidence type="ECO:0000256" key="2">
    <source>
        <dbReference type="SAM" id="Phobius"/>
    </source>
</evidence>
<accession>A0A2M6WES8</accession>
<evidence type="ECO:0000313" key="5">
    <source>
        <dbReference type="Proteomes" id="UP000228809"/>
    </source>
</evidence>
<organism evidence="4 5">
    <name type="scientific">Candidatus Kaiserbacteria bacterium CG10_big_fil_rev_8_21_14_0_10_49_17</name>
    <dbReference type="NCBI Taxonomy" id="1974609"/>
    <lineage>
        <taxon>Bacteria</taxon>
        <taxon>Candidatus Kaiseribacteriota</taxon>
    </lineage>
</organism>
<feature type="transmembrane region" description="Helical" evidence="2">
    <location>
        <begin position="248"/>
        <end position="275"/>
    </location>
</feature>
<evidence type="ECO:0000256" key="3">
    <source>
        <dbReference type="SAM" id="SignalP"/>
    </source>
</evidence>
<keyword evidence="2" id="KW-0472">Membrane</keyword>
<dbReference type="EMBL" id="PFBJ01000006">
    <property type="protein sequence ID" value="PIT91276.1"/>
    <property type="molecule type" value="Genomic_DNA"/>
</dbReference>
<name>A0A2M6WES8_9BACT</name>
<gene>
    <name evidence="4" type="ORF">COU17_01460</name>
</gene>
<keyword evidence="3" id="KW-0732">Signal</keyword>
<keyword evidence="2" id="KW-0812">Transmembrane</keyword>
<dbReference type="InterPro" id="IPR028974">
    <property type="entry name" value="TSP_type-3_rpt"/>
</dbReference>
<dbReference type="GO" id="GO:0005509">
    <property type="term" value="F:calcium ion binding"/>
    <property type="evidence" value="ECO:0007669"/>
    <property type="project" value="InterPro"/>
</dbReference>
<keyword evidence="2" id="KW-1133">Transmembrane helix</keyword>
<dbReference type="Proteomes" id="UP000228809">
    <property type="component" value="Unassembled WGS sequence"/>
</dbReference>
<feature type="chain" id="PRO_5014921719" description="CARDB domain-containing protein" evidence="3">
    <location>
        <begin position="22"/>
        <end position="284"/>
    </location>
</feature>
<evidence type="ECO:0000313" key="4">
    <source>
        <dbReference type="EMBL" id="PIT91276.1"/>
    </source>
</evidence>
<comment type="caution">
    <text evidence="4">The sequence shown here is derived from an EMBL/GenBank/DDBJ whole genome shotgun (WGS) entry which is preliminary data.</text>
</comment>
<dbReference type="Gene3D" id="4.10.1080.10">
    <property type="entry name" value="TSP type-3 repeat"/>
    <property type="match status" value="1"/>
</dbReference>
<proteinExistence type="predicted"/>
<dbReference type="AlphaFoldDB" id="A0A2M6WES8"/>
<protein>
    <recommendedName>
        <fullName evidence="6">CARDB domain-containing protein</fullName>
    </recommendedName>
</protein>
<sequence>MNTFARIILFLLFVSPLSAHALNAGFVEGIWFSQEEFVDSTPIAVYTALRNNTEESISGTLQFLANDDVIESISFSLAPTQLRQFKTEHVFIAGQVQVSARIASSSHPALQSIAVGSEKIIVDTDTDKDGVGNATDSDDDNDGIPDANEIENGSDPLDSQSPAPEESMESEEHESASSTPITVEKAKEVVGQSAEAASSVVKKVVNTINPIANSLADRAEEARDRMRKRDQLAAAGSSSFGTTITTTLLSLVAFLLRHWIFLFILLLTFLVFLFIRKKMRRPID</sequence>